<organism evidence="2 3">
    <name type="scientific">Phakopsora pachyrhizi</name>
    <name type="common">Asian soybean rust disease fungus</name>
    <dbReference type="NCBI Taxonomy" id="170000"/>
    <lineage>
        <taxon>Eukaryota</taxon>
        <taxon>Fungi</taxon>
        <taxon>Dikarya</taxon>
        <taxon>Basidiomycota</taxon>
        <taxon>Pucciniomycotina</taxon>
        <taxon>Pucciniomycetes</taxon>
        <taxon>Pucciniales</taxon>
        <taxon>Phakopsoraceae</taxon>
        <taxon>Phakopsora</taxon>
    </lineage>
</organism>
<dbReference type="EMBL" id="CALTRL010000704">
    <property type="protein sequence ID" value="CAH7669339.1"/>
    <property type="molecule type" value="Genomic_DNA"/>
</dbReference>
<evidence type="ECO:0000259" key="1">
    <source>
        <dbReference type="Pfam" id="PF12222"/>
    </source>
</evidence>
<feature type="domain" description="Peptide N-acetyl-beta-D-glucosaminyl asparaginase amidase A N-terminal" evidence="1">
    <location>
        <begin position="29"/>
        <end position="342"/>
    </location>
</feature>
<sequence length="537" mass="60057">KIQPRQFVHRPNALRNFEVREPSVVPTSQPCEKILLEHTFENSYGRPAKVDYSPPAECGPPGSWASVIFNLTTTSKGRQYDRLGLMYLDGIEVWRTSTGKELINFYFTFNRTRDMSNYVSLLKKSGISLSLDIGNIVDKKLNLEGKFEVTLSAKYYPTTPQFLPLDQDYQVENIGSQMGSNLTKMLKFPKNLASAYVQLFASGSGNEEFWYTNVPDEYYKRLTPTDQEDVTKKGPFREVQLWIDNYLAGVAFPFPVIYTGGIILSWWRPIAAIGAFDSPTYTIDITPFVPLLADGASHNFTIVVVGQGEKGSINPQWIFSGMTLFTLDPSGEQTTGKILSHKTDSKTLVTPTATKSLYGNESVQFAVTSYRKLSISSAINTGSGSQLVKFEQDLSYSNIQKRAINQSFEKILQSTKGTSVSNHGDQQVLLDKINFPLNLIQDVIFDSNTTLIKGSLDHGFERTQELPFNPNFARTSISTNQKSKGNLKLSEDGRAVSGIGRTSQVFDYSDSREETYHREVEISNSTKVIKDYSSGTL</sequence>
<proteinExistence type="predicted"/>
<dbReference type="InterPro" id="IPR021102">
    <property type="entry name" value="PNGase_A"/>
</dbReference>
<feature type="non-terminal residue" evidence="2">
    <location>
        <position position="537"/>
    </location>
</feature>
<dbReference type="InterPro" id="IPR056948">
    <property type="entry name" value="PNGaseA_N"/>
</dbReference>
<gene>
    <name evidence="2" type="ORF">PPACK8108_LOCUS3944</name>
</gene>
<accession>A0AAV0AL01</accession>
<dbReference type="Pfam" id="PF25156">
    <property type="entry name" value="PNGase_A_C"/>
    <property type="match status" value="1"/>
</dbReference>
<dbReference type="Pfam" id="PF12222">
    <property type="entry name" value="PNGaseA"/>
    <property type="match status" value="1"/>
</dbReference>
<evidence type="ECO:0000313" key="3">
    <source>
        <dbReference type="Proteomes" id="UP001153365"/>
    </source>
</evidence>
<evidence type="ECO:0000313" key="2">
    <source>
        <dbReference type="EMBL" id="CAH7669339.1"/>
    </source>
</evidence>
<name>A0AAV0AL01_PHAPC</name>
<reference evidence="2" key="1">
    <citation type="submission" date="2022-06" db="EMBL/GenBank/DDBJ databases">
        <authorList>
            <consortium name="SYNGENTA / RWTH Aachen University"/>
        </authorList>
    </citation>
    <scope>NUCLEOTIDE SEQUENCE</scope>
</reference>
<dbReference type="Proteomes" id="UP001153365">
    <property type="component" value="Unassembled WGS sequence"/>
</dbReference>
<feature type="non-terminal residue" evidence="2">
    <location>
        <position position="1"/>
    </location>
</feature>
<protein>
    <submittedName>
        <fullName evidence="2">Peptide N-acetyl-beta-D-glucosaminyl asparaginase amidase A-domain-containing protein</fullName>
    </submittedName>
</protein>
<dbReference type="AlphaFoldDB" id="A0AAV0AL01"/>
<comment type="caution">
    <text evidence="2">The sequence shown here is derived from an EMBL/GenBank/DDBJ whole genome shotgun (WGS) entry which is preliminary data.</text>
</comment>
<keyword evidence="3" id="KW-1185">Reference proteome</keyword>
<dbReference type="PANTHER" id="PTHR31104">
    <property type="entry name" value="PEPTIDE-N4-(N-ACETYL-BETA-GLUCOSAMINYL)ASPARAGINE AMIDASE A PROTEIN"/>
    <property type="match status" value="1"/>
</dbReference>